<evidence type="ECO:0000313" key="7">
    <source>
        <dbReference type="Proteomes" id="UP000295124"/>
    </source>
</evidence>
<evidence type="ECO:0000256" key="3">
    <source>
        <dbReference type="ARBA" id="ARBA00022989"/>
    </source>
</evidence>
<dbReference type="OrthoDB" id="9762947at2"/>
<evidence type="ECO:0000256" key="2">
    <source>
        <dbReference type="ARBA" id="ARBA00022692"/>
    </source>
</evidence>
<feature type="transmembrane region" description="Helical" evidence="5">
    <location>
        <begin position="369"/>
        <end position="385"/>
    </location>
</feature>
<feature type="transmembrane region" description="Helical" evidence="5">
    <location>
        <begin position="309"/>
        <end position="337"/>
    </location>
</feature>
<dbReference type="Gene3D" id="1.20.1740.10">
    <property type="entry name" value="Amino acid/polyamine transporter I"/>
    <property type="match status" value="1"/>
</dbReference>
<comment type="caution">
    <text evidence="6">The sequence shown here is derived from an EMBL/GenBank/DDBJ whole genome shotgun (WGS) entry which is preliminary data.</text>
</comment>
<feature type="transmembrane region" description="Helical" evidence="5">
    <location>
        <begin position="167"/>
        <end position="185"/>
    </location>
</feature>
<feature type="transmembrane region" description="Helical" evidence="5">
    <location>
        <begin position="268"/>
        <end position="289"/>
    </location>
</feature>
<keyword evidence="2 5" id="KW-0812">Transmembrane</keyword>
<dbReference type="Proteomes" id="UP000295124">
    <property type="component" value="Unassembled WGS sequence"/>
</dbReference>
<feature type="transmembrane region" description="Helical" evidence="5">
    <location>
        <begin position="197"/>
        <end position="217"/>
    </location>
</feature>
<dbReference type="Pfam" id="PF13520">
    <property type="entry name" value="AA_permease_2"/>
    <property type="match status" value="1"/>
</dbReference>
<reference evidence="6 7" key="1">
    <citation type="submission" date="2019-03" db="EMBL/GenBank/DDBJ databases">
        <title>Draft genome sequences of novel Actinobacteria.</title>
        <authorList>
            <person name="Sahin N."/>
            <person name="Ay H."/>
            <person name="Saygin H."/>
        </authorList>
    </citation>
    <scope>NUCLEOTIDE SEQUENCE [LARGE SCALE GENOMIC DNA]</scope>
    <source>
        <strain evidence="6 7">JCM 13523</strain>
    </source>
</reference>
<feature type="transmembrane region" description="Helical" evidence="5">
    <location>
        <begin position="43"/>
        <end position="64"/>
    </location>
</feature>
<feature type="transmembrane region" description="Helical" evidence="5">
    <location>
        <begin position="113"/>
        <end position="138"/>
    </location>
</feature>
<dbReference type="RefSeq" id="WP_132170515.1">
    <property type="nucleotide sequence ID" value="NZ_SMKX01000068.1"/>
</dbReference>
<evidence type="ECO:0000256" key="4">
    <source>
        <dbReference type="ARBA" id="ARBA00023136"/>
    </source>
</evidence>
<protein>
    <submittedName>
        <fullName evidence="6">Amino acid permease</fullName>
    </submittedName>
</protein>
<feature type="transmembrane region" description="Helical" evidence="5">
    <location>
        <begin position="391"/>
        <end position="410"/>
    </location>
</feature>
<keyword evidence="3 5" id="KW-1133">Transmembrane helix</keyword>
<dbReference type="GO" id="GO:0015171">
    <property type="term" value="F:amino acid transmembrane transporter activity"/>
    <property type="evidence" value="ECO:0007669"/>
    <property type="project" value="TreeGrafter"/>
</dbReference>
<keyword evidence="7" id="KW-1185">Reference proteome</keyword>
<feature type="transmembrane region" description="Helical" evidence="5">
    <location>
        <begin position="229"/>
        <end position="247"/>
    </location>
</feature>
<dbReference type="PIRSF" id="PIRSF006060">
    <property type="entry name" value="AA_transporter"/>
    <property type="match status" value="1"/>
</dbReference>
<comment type="subcellular location">
    <subcellularLocation>
        <location evidence="1">Membrane</location>
        <topology evidence="1">Multi-pass membrane protein</topology>
    </subcellularLocation>
</comment>
<gene>
    <name evidence="6" type="ORF">E1263_22515</name>
</gene>
<sequence>MSRATHPPSHPLLRKKNIDEMLAASRGAHGSEHLVRTMGTFQLMMFGVGATIGTGIFFVLAVTVPKAGPAVMVTFLLVGVIAALTALCYAEIASTIPVSGSAYSYSFASLGELPAYLVGWCLILEYGVAGAATSVGWAEYFNALLDDVFGVRIPESLSSGLLADGSGIINLPAVVLVGLCCLLLLRGAKESARANAIMVVIKLCVLALFVVLALTGFKSGNLVPFAPEGISGISAAIPAIFFTFLGIDAVSTAGEEVKNPGRTIPRAVFGAVLIVTVFYLVVAFAAVGAQETAKFEGQDAGLEAILNDVTGVALPGIIIAAGAVISIFSVTLITVYGQTRILFAMGRDGMLPPMFKEVNKNTLSPNKNVLFTSAFIAVLAAVVPIDKLFDLVSIGTLAAFTVVSATVIILRRTRPDLERGFRLPFGPVIPILSIISCLYAASTIAKVTWISVGLWLILALAVYFLYSHKHSILHDAEVADEDGGL</sequence>
<dbReference type="EMBL" id="SMKX01000068">
    <property type="protein sequence ID" value="TDD57671.1"/>
    <property type="molecule type" value="Genomic_DNA"/>
</dbReference>
<dbReference type="GO" id="GO:0016020">
    <property type="term" value="C:membrane"/>
    <property type="evidence" value="ECO:0007669"/>
    <property type="project" value="UniProtKB-SubCell"/>
</dbReference>
<dbReference type="InterPro" id="IPR002293">
    <property type="entry name" value="AA/rel_permease1"/>
</dbReference>
<feature type="transmembrane region" description="Helical" evidence="5">
    <location>
        <begin position="447"/>
        <end position="466"/>
    </location>
</feature>
<evidence type="ECO:0000313" key="6">
    <source>
        <dbReference type="EMBL" id="TDD57671.1"/>
    </source>
</evidence>
<dbReference type="PANTHER" id="PTHR43243:SF24">
    <property type="entry name" value="CATIONIC AMINO ACID TRANSPORT INTEGRAL MEMBRANE PROTEIN ROCE-RELATED"/>
    <property type="match status" value="1"/>
</dbReference>
<feature type="transmembrane region" description="Helical" evidence="5">
    <location>
        <begin position="70"/>
        <end position="92"/>
    </location>
</feature>
<feature type="transmembrane region" description="Helical" evidence="5">
    <location>
        <begin position="422"/>
        <end position="441"/>
    </location>
</feature>
<accession>A0A4R4ZGD9</accession>
<keyword evidence="4 5" id="KW-0472">Membrane</keyword>
<organism evidence="6 7">
    <name type="scientific">Kribbella antibiotica</name>
    <dbReference type="NCBI Taxonomy" id="190195"/>
    <lineage>
        <taxon>Bacteria</taxon>
        <taxon>Bacillati</taxon>
        <taxon>Actinomycetota</taxon>
        <taxon>Actinomycetes</taxon>
        <taxon>Propionibacteriales</taxon>
        <taxon>Kribbellaceae</taxon>
        <taxon>Kribbella</taxon>
    </lineage>
</organism>
<evidence type="ECO:0000256" key="5">
    <source>
        <dbReference type="SAM" id="Phobius"/>
    </source>
</evidence>
<dbReference type="PANTHER" id="PTHR43243">
    <property type="entry name" value="INNER MEMBRANE TRANSPORTER YGJI-RELATED"/>
    <property type="match status" value="1"/>
</dbReference>
<proteinExistence type="predicted"/>
<evidence type="ECO:0000256" key="1">
    <source>
        <dbReference type="ARBA" id="ARBA00004141"/>
    </source>
</evidence>
<name>A0A4R4ZGD9_9ACTN</name>
<dbReference type="AlphaFoldDB" id="A0A4R4ZGD9"/>